<keyword evidence="4 7" id="KW-0812">Transmembrane</keyword>
<comment type="similarity">
    <text evidence="7">Belongs to the binding-protein-dependent transport system permease family.</text>
</comment>
<evidence type="ECO:0000259" key="8">
    <source>
        <dbReference type="PROSITE" id="PS50928"/>
    </source>
</evidence>
<dbReference type="InterPro" id="IPR035906">
    <property type="entry name" value="MetI-like_sf"/>
</dbReference>
<dbReference type="Gene3D" id="1.10.3720.10">
    <property type="entry name" value="MetI-like"/>
    <property type="match status" value="1"/>
</dbReference>
<dbReference type="InterPro" id="IPR051393">
    <property type="entry name" value="ABC_transporter_permease"/>
</dbReference>
<evidence type="ECO:0000313" key="10">
    <source>
        <dbReference type="Proteomes" id="UP000679950"/>
    </source>
</evidence>
<feature type="transmembrane region" description="Helical" evidence="7">
    <location>
        <begin position="125"/>
        <end position="145"/>
    </location>
</feature>
<dbReference type="RefSeq" id="WP_246516965.1">
    <property type="nucleotide sequence ID" value="NZ_BORB01000056.1"/>
</dbReference>
<feature type="transmembrane region" description="Helical" evidence="7">
    <location>
        <begin position="94"/>
        <end position="113"/>
    </location>
</feature>
<keyword evidence="6 7" id="KW-0472">Membrane</keyword>
<evidence type="ECO:0000256" key="2">
    <source>
        <dbReference type="ARBA" id="ARBA00022448"/>
    </source>
</evidence>
<sequence length="312" mass="36014">MSRGINYVPRKQYPFFTRRTNRKRRKYKLSHIAFVIPALLLNFVFFIYPFLQSAIMSFFDWPIIGEKLFIGFRNYVELFQDVQYWNALWFTLKYTILITPGLFIVGLVLALLINSRLRMVSLFRAIYFMPVVISMVSASLMWLWIYNDLYGLLNYYLLSLHIVQEPIHWMGDASTSLPAVSFMIVWKMSGFTMVILLSGLQGISEDIYESAQIDGANKWKQFLYITLPLLRPSIFLSLIISVIGSVLAFEQFLIMTNGGPSHSTTTVVHEIYNTSFKYFDFGYGSAMTVILLIILGAISIFQMKMMANPGES</sequence>
<accession>A0ABQ4KQT1</accession>
<gene>
    <name evidence="9" type="ORF">J8TS2_40210</name>
</gene>
<dbReference type="SUPFAM" id="SSF161098">
    <property type="entry name" value="MetI-like"/>
    <property type="match status" value="1"/>
</dbReference>
<keyword evidence="2 7" id="KW-0813">Transport</keyword>
<evidence type="ECO:0000256" key="4">
    <source>
        <dbReference type="ARBA" id="ARBA00022692"/>
    </source>
</evidence>
<dbReference type="PANTHER" id="PTHR30193:SF37">
    <property type="entry name" value="INNER MEMBRANE ABC TRANSPORTER PERMEASE PROTEIN YCJO"/>
    <property type="match status" value="1"/>
</dbReference>
<evidence type="ECO:0000256" key="7">
    <source>
        <dbReference type="RuleBase" id="RU363032"/>
    </source>
</evidence>
<evidence type="ECO:0000256" key="5">
    <source>
        <dbReference type="ARBA" id="ARBA00022989"/>
    </source>
</evidence>
<reference evidence="9 10" key="1">
    <citation type="submission" date="2021-03" db="EMBL/GenBank/DDBJ databases">
        <title>Antimicrobial resistance genes in bacteria isolated from Japanese honey, and their potential for conferring macrolide and lincosamide resistance in the American foulbrood pathogen Paenibacillus larvae.</title>
        <authorList>
            <person name="Okamoto M."/>
            <person name="Kumagai M."/>
            <person name="Kanamori H."/>
            <person name="Takamatsu D."/>
        </authorList>
    </citation>
    <scope>NUCLEOTIDE SEQUENCE [LARGE SCALE GENOMIC DNA]</scope>
    <source>
        <strain evidence="9 10">J8TS2</strain>
    </source>
</reference>
<dbReference type="Pfam" id="PF00528">
    <property type="entry name" value="BPD_transp_1"/>
    <property type="match status" value="1"/>
</dbReference>
<evidence type="ECO:0000256" key="6">
    <source>
        <dbReference type="ARBA" id="ARBA00023136"/>
    </source>
</evidence>
<feature type="transmembrane region" description="Helical" evidence="7">
    <location>
        <begin position="221"/>
        <end position="249"/>
    </location>
</feature>
<organism evidence="9 10">
    <name type="scientific">Lederbergia ruris</name>
    <dbReference type="NCBI Taxonomy" id="217495"/>
    <lineage>
        <taxon>Bacteria</taxon>
        <taxon>Bacillati</taxon>
        <taxon>Bacillota</taxon>
        <taxon>Bacilli</taxon>
        <taxon>Bacillales</taxon>
        <taxon>Bacillaceae</taxon>
        <taxon>Lederbergia</taxon>
    </lineage>
</organism>
<keyword evidence="3" id="KW-1003">Cell membrane</keyword>
<comment type="subcellular location">
    <subcellularLocation>
        <location evidence="1 7">Cell membrane</location>
        <topology evidence="1 7">Multi-pass membrane protein</topology>
    </subcellularLocation>
</comment>
<protein>
    <submittedName>
        <fullName evidence="9">Sugar ABC transporter permease</fullName>
    </submittedName>
</protein>
<keyword evidence="5 7" id="KW-1133">Transmembrane helix</keyword>
<feature type="transmembrane region" description="Helical" evidence="7">
    <location>
        <begin position="179"/>
        <end position="200"/>
    </location>
</feature>
<dbReference type="EMBL" id="BORB01000056">
    <property type="protein sequence ID" value="GIN59702.1"/>
    <property type="molecule type" value="Genomic_DNA"/>
</dbReference>
<evidence type="ECO:0000256" key="1">
    <source>
        <dbReference type="ARBA" id="ARBA00004651"/>
    </source>
</evidence>
<feature type="domain" description="ABC transmembrane type-1" evidence="8">
    <location>
        <begin position="88"/>
        <end position="302"/>
    </location>
</feature>
<dbReference type="PROSITE" id="PS50928">
    <property type="entry name" value="ABC_TM1"/>
    <property type="match status" value="1"/>
</dbReference>
<evidence type="ECO:0000256" key="3">
    <source>
        <dbReference type="ARBA" id="ARBA00022475"/>
    </source>
</evidence>
<dbReference type="PANTHER" id="PTHR30193">
    <property type="entry name" value="ABC TRANSPORTER PERMEASE PROTEIN"/>
    <property type="match status" value="1"/>
</dbReference>
<keyword evidence="10" id="KW-1185">Reference proteome</keyword>
<evidence type="ECO:0000313" key="9">
    <source>
        <dbReference type="EMBL" id="GIN59702.1"/>
    </source>
</evidence>
<dbReference type="Proteomes" id="UP000679950">
    <property type="component" value="Unassembled WGS sequence"/>
</dbReference>
<feature type="transmembrane region" description="Helical" evidence="7">
    <location>
        <begin position="281"/>
        <end position="301"/>
    </location>
</feature>
<feature type="transmembrane region" description="Helical" evidence="7">
    <location>
        <begin position="29"/>
        <end position="51"/>
    </location>
</feature>
<comment type="caution">
    <text evidence="9">The sequence shown here is derived from an EMBL/GenBank/DDBJ whole genome shotgun (WGS) entry which is preliminary data.</text>
</comment>
<proteinExistence type="inferred from homology"/>
<name>A0ABQ4KQT1_9BACI</name>
<dbReference type="CDD" id="cd06261">
    <property type="entry name" value="TM_PBP2"/>
    <property type="match status" value="1"/>
</dbReference>
<dbReference type="InterPro" id="IPR000515">
    <property type="entry name" value="MetI-like"/>
</dbReference>